<feature type="transmembrane region" description="Helical" evidence="1">
    <location>
        <begin position="534"/>
        <end position="556"/>
    </location>
</feature>
<feature type="transmembrane region" description="Helical" evidence="1">
    <location>
        <begin position="363"/>
        <end position="383"/>
    </location>
</feature>
<feature type="transmembrane region" description="Helical" evidence="1">
    <location>
        <begin position="434"/>
        <end position="463"/>
    </location>
</feature>
<gene>
    <name evidence="2" type="ORF">GT347_22485</name>
</gene>
<feature type="transmembrane region" description="Helical" evidence="1">
    <location>
        <begin position="889"/>
        <end position="909"/>
    </location>
</feature>
<keyword evidence="1" id="KW-1133">Transmembrane helix</keyword>
<protein>
    <submittedName>
        <fullName evidence="2">MMPL family transporter</fullName>
    </submittedName>
</protein>
<feature type="transmembrane region" description="Helical" evidence="1">
    <location>
        <begin position="916"/>
        <end position="934"/>
    </location>
</feature>
<dbReference type="SUPFAM" id="SSF82693">
    <property type="entry name" value="Multidrug efflux transporter AcrB pore domain, PN1, PN2, PC1 and PC2 subdomains"/>
    <property type="match status" value="2"/>
</dbReference>
<dbReference type="PANTHER" id="PTHR32063">
    <property type="match status" value="1"/>
</dbReference>
<dbReference type="GO" id="GO:0005886">
    <property type="term" value="C:plasma membrane"/>
    <property type="evidence" value="ECO:0007669"/>
    <property type="project" value="TreeGrafter"/>
</dbReference>
<dbReference type="Proteomes" id="UP000464787">
    <property type="component" value="Chromosome"/>
</dbReference>
<dbReference type="Gene3D" id="1.20.1640.10">
    <property type="entry name" value="Multidrug efflux transporter AcrB transmembrane domain"/>
    <property type="match status" value="2"/>
</dbReference>
<dbReference type="EMBL" id="CP047650">
    <property type="protein sequence ID" value="QHJ00499.1"/>
    <property type="molecule type" value="Genomic_DNA"/>
</dbReference>
<evidence type="ECO:0000313" key="3">
    <source>
        <dbReference type="Proteomes" id="UP000464787"/>
    </source>
</evidence>
<evidence type="ECO:0000256" key="1">
    <source>
        <dbReference type="SAM" id="Phobius"/>
    </source>
</evidence>
<dbReference type="Pfam" id="PF00873">
    <property type="entry name" value="ACR_tran"/>
    <property type="match status" value="1"/>
</dbReference>
<dbReference type="PANTHER" id="PTHR32063:SF8">
    <property type="entry name" value="CATION EFFLUX PROTEIN"/>
    <property type="match status" value="1"/>
</dbReference>
<feature type="transmembrane region" description="Helical" evidence="1">
    <location>
        <begin position="1022"/>
        <end position="1045"/>
    </location>
</feature>
<feature type="transmembrane region" description="Helical" evidence="1">
    <location>
        <begin position="991"/>
        <end position="1010"/>
    </location>
</feature>
<feature type="transmembrane region" description="Helical" evidence="1">
    <location>
        <begin position="469"/>
        <end position="493"/>
    </location>
</feature>
<dbReference type="SUPFAM" id="SSF82866">
    <property type="entry name" value="Multidrug efflux transporter AcrB transmembrane domain"/>
    <property type="match status" value="2"/>
</dbReference>
<feature type="transmembrane region" description="Helical" evidence="1">
    <location>
        <begin position="940"/>
        <end position="966"/>
    </location>
</feature>
<accession>A0A857JCL9</accession>
<name>A0A857JCL9_9BURK</name>
<dbReference type="Gene3D" id="3.30.70.1320">
    <property type="entry name" value="Multidrug efflux transporter AcrB pore domain like"/>
    <property type="match status" value="1"/>
</dbReference>
<dbReference type="InterPro" id="IPR027463">
    <property type="entry name" value="AcrB_DN_DC_subdom"/>
</dbReference>
<dbReference type="Gene3D" id="3.30.70.1430">
    <property type="entry name" value="Multidrug efflux transporter AcrB pore domain"/>
    <property type="match status" value="2"/>
</dbReference>
<dbReference type="KEGG" id="xyk:GT347_22485"/>
<dbReference type="InterPro" id="IPR001036">
    <property type="entry name" value="Acrflvin-R"/>
</dbReference>
<feature type="transmembrane region" description="Helical" evidence="1">
    <location>
        <begin position="12"/>
        <end position="30"/>
    </location>
</feature>
<dbReference type="RefSeq" id="WP_160554309.1">
    <property type="nucleotide sequence ID" value="NZ_CP047650.1"/>
</dbReference>
<dbReference type="GO" id="GO:0042910">
    <property type="term" value="F:xenobiotic transmembrane transporter activity"/>
    <property type="evidence" value="ECO:0007669"/>
    <property type="project" value="TreeGrafter"/>
</dbReference>
<proteinExistence type="predicted"/>
<dbReference type="Gene3D" id="3.30.2090.10">
    <property type="entry name" value="Multidrug efflux transporter AcrB TolC docking domain, DN and DC subdomains"/>
    <property type="match status" value="2"/>
</dbReference>
<keyword evidence="1" id="KW-0812">Transmembrane</keyword>
<evidence type="ECO:0000313" key="2">
    <source>
        <dbReference type="EMBL" id="QHJ00499.1"/>
    </source>
</evidence>
<dbReference type="PRINTS" id="PR00702">
    <property type="entry name" value="ACRIFLAVINRP"/>
</dbReference>
<sequence>MWIVKLALSRPYTFIVLALLILIVGPLTIYRTQTDIFPDINIPVVSVIWSYNGLAPQQMEQRIVSGYERALTTSVADIEHIESQALSGVSVVKIFLQPGASLDRALAEIAAESAAAVKQLPPGAQPPLMLAYNASTVPIIQLALSSKTLPEQALYDVAGTVVRTQLATIRGAATPLPFGGKVRQVMVDIDGPALQARGLAPMDVVNAINAQSLILPTGSARIGTLEYNIDTNGSPASIQELNDLPIRSGRDGKGGVTYVRDVATVHDGFAPQQNIVKQAGGRAALLQVEKSGGASTLDIVAQVKAMLPKLQAAVPAGVTLQALADQSVFVTAAIDGVVHETVLAAALASLMILLFLGSWRATLIIVVTIPLSILCSLVVLSAIGQTINIMTLGGLALAVGILVDDATVTIENIEHHLQNGRPLHQSILEGAGEIAVPAFVSTGCICIVFLPMFLLTGVARYLFVPMAEAVVFAMIASYILSRTVVPTLAAYLLKARDEEADKGRRPGMAQRFQQGFERRFEQLRAGYTRVLEGGIASAGTVAALFLAFSLCSLLLIPTLGQDFFPSVDTGQIRLHLRGRTGLRIEETARLTDEVEAAVRRIVPPAELGSMLDNIGVPVSGINLTYSNSGVIGASDSEVLITLAGRHAPTAGYLAQLREQLPRAFPGTTFSFPPADIVGQILNFGSPAPIDVQVVGKDGAANRAYAARLMARLRTIPGIADLRVQQPGDQPGIHVAIDRTKAQLMGLSPRDAAGNLLVSLSGSAQTTPNFWLNPANGVSYLIAVQTPQYQMDSLQALANIPVTGAGQPAGGVGALLGNLGDFSFASGPAVVSHYNAQPVVDVFGSVQSRDLGGVATEIERIVQDSRADLPKGASVVVRGQVLTMHESFTGLAQGMVFAALLVYLLMVVNFQSWLDPLIILTGLPTVMAGIAWMLFLSHTTISVPALTGAIMCVGIATANSILVINFAREKLAGGMAAAQAALEAGAGRLRPVLMTALAMLIGMVPMAIGLGQGGEQNAPLGRAVLGGLLFGTVVSLFFVPLVFALVHGWRARRRIASNTASPSILEA</sequence>
<keyword evidence="3" id="KW-1185">Reference proteome</keyword>
<dbReference type="Gene3D" id="3.30.70.1440">
    <property type="entry name" value="Multidrug efflux transporter AcrB pore domain"/>
    <property type="match status" value="1"/>
</dbReference>
<keyword evidence="1" id="KW-0472">Membrane</keyword>
<organism evidence="2 3">
    <name type="scientific">Xylophilus rhododendri</name>
    <dbReference type="NCBI Taxonomy" id="2697032"/>
    <lineage>
        <taxon>Bacteria</taxon>
        <taxon>Pseudomonadati</taxon>
        <taxon>Pseudomonadota</taxon>
        <taxon>Betaproteobacteria</taxon>
        <taxon>Burkholderiales</taxon>
        <taxon>Xylophilus</taxon>
    </lineage>
</organism>
<dbReference type="SUPFAM" id="SSF82714">
    <property type="entry name" value="Multidrug efflux transporter AcrB TolC docking domain, DN and DC subdomains"/>
    <property type="match status" value="2"/>
</dbReference>
<dbReference type="AlphaFoldDB" id="A0A857JCL9"/>
<reference evidence="2 3" key="1">
    <citation type="submission" date="2020-01" db="EMBL/GenBank/DDBJ databases">
        <title>Genome sequencing of strain KACC 21265.</title>
        <authorList>
            <person name="Heo J."/>
            <person name="Kim S.-J."/>
            <person name="Kim J.-S."/>
            <person name="Hong S.-B."/>
            <person name="Kwon S.-W."/>
        </authorList>
    </citation>
    <scope>NUCLEOTIDE SEQUENCE [LARGE SCALE GENOMIC DNA]</scope>
    <source>
        <strain evidence="2 3">KACC 21265</strain>
    </source>
</reference>